<feature type="transmembrane region" description="Helical" evidence="12">
    <location>
        <begin position="218"/>
        <end position="235"/>
    </location>
</feature>
<dbReference type="CDD" id="cd18587">
    <property type="entry name" value="ABC_6TM_LapB_like"/>
    <property type="match status" value="1"/>
</dbReference>
<evidence type="ECO:0000256" key="12">
    <source>
        <dbReference type="SAM" id="Phobius"/>
    </source>
</evidence>
<dbReference type="SUPFAM" id="SSF52540">
    <property type="entry name" value="P-loop containing nucleoside triphosphate hydrolases"/>
    <property type="match status" value="1"/>
</dbReference>
<evidence type="ECO:0000256" key="10">
    <source>
        <dbReference type="ARBA" id="ARBA00022989"/>
    </source>
</evidence>
<dbReference type="GO" id="GO:0006508">
    <property type="term" value="P:proteolysis"/>
    <property type="evidence" value="ECO:0007669"/>
    <property type="project" value="InterPro"/>
</dbReference>
<dbReference type="GO" id="GO:0005886">
    <property type="term" value="C:plasma membrane"/>
    <property type="evidence" value="ECO:0007669"/>
    <property type="project" value="UniProtKB-SubCell"/>
</dbReference>
<accession>A0AA42H4W2</accession>
<keyword evidence="6 12" id="KW-0812">Transmembrane</keyword>
<evidence type="ECO:0000256" key="9">
    <source>
        <dbReference type="ARBA" id="ARBA00022840"/>
    </source>
</evidence>
<feature type="transmembrane region" description="Helical" evidence="12">
    <location>
        <begin position="320"/>
        <end position="337"/>
    </location>
</feature>
<evidence type="ECO:0000259" key="15">
    <source>
        <dbReference type="PROSITE" id="PS50990"/>
    </source>
</evidence>
<dbReference type="PROSITE" id="PS00211">
    <property type="entry name" value="ABC_TRANSPORTER_1"/>
    <property type="match status" value="1"/>
</dbReference>
<evidence type="ECO:0000313" key="17">
    <source>
        <dbReference type="Proteomes" id="UP001158087"/>
    </source>
</evidence>
<feature type="transmembrane region" description="Helical" evidence="12">
    <location>
        <begin position="290"/>
        <end position="314"/>
    </location>
</feature>
<dbReference type="InterPro" id="IPR003593">
    <property type="entry name" value="AAA+_ATPase"/>
</dbReference>
<dbReference type="PANTHER" id="PTHR43394">
    <property type="entry name" value="ATP-DEPENDENT PERMEASE MDL1, MITOCHONDRIAL"/>
    <property type="match status" value="1"/>
</dbReference>
<dbReference type="GO" id="GO:0015421">
    <property type="term" value="F:ABC-type oligopeptide transporter activity"/>
    <property type="evidence" value="ECO:0007669"/>
    <property type="project" value="TreeGrafter"/>
</dbReference>
<sequence>MKHGEISPEMGSVLSFEPEEDVQEPRFCQERWLEALRLVAQYYRLPLSVQGVKLAAASIDPNSTDEMKLHAMARRMGLGIKLVDPQNINLSNWHVPFILELTDGQLAVVHKISTDREAGVWLSGEQGLEHAFPLDALVVQTRHVLLARPARTVPDARVDAYIKPFEENWLRRIVFHDLGSYSHVLVASFIANVLGLTGIIFSMQVYDRVIPAQSFNTLYVLFSGVVLAICFDFMMRRARMGIIDMLGKRTDLQMSDVVFGHALRVRNRARPTSTGSFIAQLRDIEQVRELLTSTTVAAIADLPFFLLFLVLFWWLAGPLVFIPLAAIAALILPGVFLQRRLRRHANEAMRESSLRNAMLVETVQGIEDIKSLQAEDRFQQQWNHFNAVTGEAQIRLRSVTNGLSVWTQNVQTGVYALTVFIGAPMVISGDITTGALVGASILGSRMLAPMAQFTQIAGRLQHARIAKQGLDRLMQMPVDHPDSETRIHCPHIKGSYLLKNALFRYGDESSPPALLVRDLKIEHGERVAVLGRNGAGKSTLLLALSGLMDASDGEVLLDDLSLPQIDPADVRRDIGLLTQNSRLFFGTLRDNITMGAPDASDDEIRRVLAMVGADGFIRKLPQGLEYLVQEGGSGLSGGQKQAILLARLLIRDPSVVLLDEPTSTMDEATERHFIQQFAKWSAGRTVVLATHRTRVLELVERLIVVENGQIALNDTKERGLQALLGVSKVEAPRTAPAASART</sequence>
<evidence type="ECO:0000256" key="2">
    <source>
        <dbReference type="ARBA" id="ARBA00004651"/>
    </source>
</evidence>
<evidence type="ECO:0000256" key="1">
    <source>
        <dbReference type="ARBA" id="ARBA00004533"/>
    </source>
</evidence>
<dbReference type="InterPro" id="IPR017871">
    <property type="entry name" value="ABC_transporter-like_CS"/>
</dbReference>
<dbReference type="Gene3D" id="3.90.70.10">
    <property type="entry name" value="Cysteine proteinases"/>
    <property type="match status" value="1"/>
</dbReference>
<dbReference type="SUPFAM" id="SSF90123">
    <property type="entry name" value="ABC transporter transmembrane region"/>
    <property type="match status" value="1"/>
</dbReference>
<feature type="domain" description="Peptidase C39" evidence="15">
    <location>
        <begin position="23"/>
        <end position="176"/>
    </location>
</feature>
<proteinExistence type="inferred from homology"/>
<evidence type="ECO:0000256" key="3">
    <source>
        <dbReference type="ARBA" id="ARBA00005417"/>
    </source>
</evidence>
<dbReference type="Pfam" id="PF00664">
    <property type="entry name" value="ABC_membrane"/>
    <property type="match status" value="1"/>
</dbReference>
<dbReference type="InterPro" id="IPR005074">
    <property type="entry name" value="Peptidase_C39"/>
</dbReference>
<dbReference type="PROSITE" id="PS50929">
    <property type="entry name" value="ABC_TM1F"/>
    <property type="match status" value="1"/>
</dbReference>
<feature type="domain" description="ABC transporter" evidence="13">
    <location>
        <begin position="497"/>
        <end position="732"/>
    </location>
</feature>
<feature type="transmembrane region" description="Helical" evidence="12">
    <location>
        <begin position="181"/>
        <end position="206"/>
    </location>
</feature>
<evidence type="ECO:0000313" key="16">
    <source>
        <dbReference type="EMBL" id="MDH0126642.1"/>
    </source>
</evidence>
<dbReference type="GO" id="GO:0008233">
    <property type="term" value="F:peptidase activity"/>
    <property type="evidence" value="ECO:0007669"/>
    <property type="project" value="InterPro"/>
</dbReference>
<keyword evidence="4" id="KW-0813">Transport</keyword>
<evidence type="ECO:0000256" key="6">
    <source>
        <dbReference type="ARBA" id="ARBA00022692"/>
    </source>
</evidence>
<evidence type="ECO:0000259" key="14">
    <source>
        <dbReference type="PROSITE" id="PS50929"/>
    </source>
</evidence>
<dbReference type="FunFam" id="3.40.50.300:FF:000299">
    <property type="entry name" value="ABC transporter ATP-binding protein/permease"/>
    <property type="match status" value="1"/>
</dbReference>
<protein>
    <submittedName>
        <fullName evidence="16">Type I secretion system permease/ATPase</fullName>
    </submittedName>
</protein>
<reference evidence="16" key="1">
    <citation type="submission" date="2022-09" db="EMBL/GenBank/DDBJ databases">
        <title>Intensive care unit water sources are persistently colonized with multi-drug resistant bacteria and are the site of extensive horizontal gene transfer of antibiotic resistance genes.</title>
        <authorList>
            <person name="Diorio-Toth L."/>
        </authorList>
    </citation>
    <scope>NUCLEOTIDE SEQUENCE</scope>
    <source>
        <strain evidence="16">GD04153</strain>
    </source>
</reference>
<name>A0AA42H4W2_9HYPH</name>
<organism evidence="16 17">
    <name type="scientific">Brucella intermedia GD04153</name>
    <dbReference type="NCBI Taxonomy" id="2975438"/>
    <lineage>
        <taxon>Bacteria</taxon>
        <taxon>Pseudomonadati</taxon>
        <taxon>Pseudomonadota</taxon>
        <taxon>Alphaproteobacteria</taxon>
        <taxon>Hyphomicrobiales</taxon>
        <taxon>Brucellaceae</taxon>
        <taxon>Brucella/Ochrobactrum group</taxon>
        <taxon>Brucella</taxon>
    </lineage>
</organism>
<gene>
    <name evidence="16" type="ORF">N7376_21950</name>
</gene>
<dbReference type="PROSITE" id="PS50990">
    <property type="entry name" value="PEPTIDASE_C39"/>
    <property type="match status" value="1"/>
</dbReference>
<dbReference type="AlphaFoldDB" id="A0AA42H4W2"/>
<dbReference type="InterPro" id="IPR027417">
    <property type="entry name" value="P-loop_NTPase"/>
</dbReference>
<comment type="similarity">
    <text evidence="3">Belongs to the ABC transporter superfamily.</text>
</comment>
<dbReference type="Pfam" id="PF00005">
    <property type="entry name" value="ABC_tran"/>
    <property type="match status" value="1"/>
</dbReference>
<evidence type="ECO:0000256" key="5">
    <source>
        <dbReference type="ARBA" id="ARBA00022475"/>
    </source>
</evidence>
<comment type="caution">
    <text evidence="16">The sequence shown here is derived from an EMBL/GenBank/DDBJ whole genome shotgun (WGS) entry which is preliminary data.</text>
</comment>
<dbReference type="SMART" id="SM00382">
    <property type="entry name" value="AAA"/>
    <property type="match status" value="1"/>
</dbReference>
<dbReference type="NCBIfam" id="TIGR03375">
    <property type="entry name" value="type_I_sec_LssB"/>
    <property type="match status" value="1"/>
</dbReference>
<keyword evidence="8" id="KW-0378">Hydrolase</keyword>
<dbReference type="Proteomes" id="UP001158087">
    <property type="component" value="Unassembled WGS sequence"/>
</dbReference>
<evidence type="ECO:0000256" key="4">
    <source>
        <dbReference type="ARBA" id="ARBA00022448"/>
    </source>
</evidence>
<dbReference type="GO" id="GO:0016887">
    <property type="term" value="F:ATP hydrolysis activity"/>
    <property type="evidence" value="ECO:0007669"/>
    <property type="project" value="InterPro"/>
</dbReference>
<keyword evidence="5" id="KW-1003">Cell membrane</keyword>
<dbReference type="InterPro" id="IPR017750">
    <property type="entry name" value="ATPase_T1SS"/>
</dbReference>
<evidence type="ECO:0000256" key="11">
    <source>
        <dbReference type="ARBA" id="ARBA00023136"/>
    </source>
</evidence>
<dbReference type="GO" id="GO:0005524">
    <property type="term" value="F:ATP binding"/>
    <property type="evidence" value="ECO:0007669"/>
    <property type="project" value="UniProtKB-KW"/>
</dbReference>
<dbReference type="Gene3D" id="3.40.50.300">
    <property type="entry name" value="P-loop containing nucleotide triphosphate hydrolases"/>
    <property type="match status" value="1"/>
</dbReference>
<feature type="domain" description="ABC transmembrane type-1" evidence="14">
    <location>
        <begin position="184"/>
        <end position="462"/>
    </location>
</feature>
<dbReference type="PROSITE" id="PS50893">
    <property type="entry name" value="ABC_TRANSPORTER_2"/>
    <property type="match status" value="1"/>
</dbReference>
<keyword evidence="10 12" id="KW-1133">Transmembrane helix</keyword>
<keyword evidence="9" id="KW-0067">ATP-binding</keyword>
<dbReference type="EMBL" id="JAODYY010000014">
    <property type="protein sequence ID" value="MDH0126642.1"/>
    <property type="molecule type" value="Genomic_DNA"/>
</dbReference>
<dbReference type="InterPro" id="IPR036640">
    <property type="entry name" value="ABC1_TM_sf"/>
</dbReference>
<dbReference type="PANTHER" id="PTHR43394:SF1">
    <property type="entry name" value="ATP-BINDING CASSETTE SUB-FAMILY B MEMBER 10, MITOCHONDRIAL"/>
    <property type="match status" value="1"/>
</dbReference>
<keyword evidence="7" id="KW-0547">Nucleotide-binding</keyword>
<dbReference type="InterPro" id="IPR011527">
    <property type="entry name" value="ABC1_TM_dom"/>
</dbReference>
<evidence type="ECO:0000259" key="13">
    <source>
        <dbReference type="PROSITE" id="PS50893"/>
    </source>
</evidence>
<keyword evidence="11 12" id="KW-0472">Membrane</keyword>
<comment type="subcellular location">
    <subcellularLocation>
        <location evidence="1">Cell inner membrane</location>
    </subcellularLocation>
    <subcellularLocation>
        <location evidence="2">Cell membrane</location>
        <topology evidence="2">Multi-pass membrane protein</topology>
    </subcellularLocation>
</comment>
<evidence type="ECO:0000256" key="8">
    <source>
        <dbReference type="ARBA" id="ARBA00022801"/>
    </source>
</evidence>
<dbReference type="InterPro" id="IPR003439">
    <property type="entry name" value="ABC_transporter-like_ATP-bd"/>
</dbReference>
<evidence type="ECO:0000256" key="7">
    <source>
        <dbReference type="ARBA" id="ARBA00022741"/>
    </source>
</evidence>
<dbReference type="Gene3D" id="1.20.1560.10">
    <property type="entry name" value="ABC transporter type 1, transmembrane domain"/>
    <property type="match status" value="1"/>
</dbReference>
<dbReference type="InterPro" id="IPR039421">
    <property type="entry name" value="Type_1_exporter"/>
</dbReference>